<organism evidence="7 8">
    <name type="scientific">Zea mays</name>
    <name type="common">Maize</name>
    <dbReference type="NCBI Taxonomy" id="4577"/>
    <lineage>
        <taxon>Eukaryota</taxon>
        <taxon>Viridiplantae</taxon>
        <taxon>Streptophyta</taxon>
        <taxon>Embryophyta</taxon>
        <taxon>Tracheophyta</taxon>
        <taxon>Spermatophyta</taxon>
        <taxon>Magnoliopsida</taxon>
        <taxon>Liliopsida</taxon>
        <taxon>Poales</taxon>
        <taxon>Poaceae</taxon>
        <taxon>PACMAD clade</taxon>
        <taxon>Panicoideae</taxon>
        <taxon>Andropogonodae</taxon>
        <taxon>Andropogoneae</taxon>
        <taxon>Tripsacinae</taxon>
        <taxon>Zea</taxon>
    </lineage>
</organism>
<dbReference type="InterPro" id="IPR036191">
    <property type="entry name" value="RRF_sf"/>
</dbReference>
<keyword evidence="4" id="KW-0648">Protein biosynthesis</keyword>
<dbReference type="EMBL" id="NCVQ01000005">
    <property type="protein sequence ID" value="PWZ25751.1"/>
    <property type="molecule type" value="Genomic_DNA"/>
</dbReference>
<dbReference type="ExpressionAtlas" id="A0A3L6F0F2">
    <property type="expression patterns" value="baseline and differential"/>
</dbReference>
<dbReference type="Proteomes" id="UP000251960">
    <property type="component" value="Chromosome 4"/>
</dbReference>
<protein>
    <recommendedName>
        <fullName evidence="3">Ribosome-recycling factor, chloroplastic</fullName>
    </recommendedName>
    <alternativeName>
        <fullName evidence="5">Ribosome-releasing factor, chloroplastic</fullName>
    </alternativeName>
</protein>
<proteinExistence type="inferred from homology"/>
<dbReference type="Pfam" id="PF01765">
    <property type="entry name" value="RRF"/>
    <property type="match status" value="1"/>
</dbReference>
<feature type="domain" description="Ribosome recycling factor" evidence="6">
    <location>
        <begin position="65"/>
        <end position="120"/>
    </location>
</feature>
<name>A0A3L6F0F2_MAIZE</name>
<evidence type="ECO:0000256" key="5">
    <source>
        <dbReference type="ARBA" id="ARBA00032397"/>
    </source>
</evidence>
<dbReference type="PANTHER" id="PTHR20982">
    <property type="entry name" value="RIBOSOME RECYCLING FACTOR"/>
    <property type="match status" value="1"/>
</dbReference>
<evidence type="ECO:0000256" key="3">
    <source>
        <dbReference type="ARBA" id="ARBA00014063"/>
    </source>
</evidence>
<evidence type="ECO:0000313" key="8">
    <source>
        <dbReference type="Proteomes" id="UP000251960"/>
    </source>
</evidence>
<dbReference type="Gene3D" id="3.30.1360.40">
    <property type="match status" value="1"/>
</dbReference>
<dbReference type="PANTHER" id="PTHR20982:SF3">
    <property type="entry name" value="MITOCHONDRIAL RIBOSOME RECYCLING FACTOR PSEUDO 1"/>
    <property type="match status" value="1"/>
</dbReference>
<comment type="similarity">
    <text evidence="2">Belongs to the RRF family.</text>
</comment>
<reference evidence="7 8" key="1">
    <citation type="journal article" date="2018" name="Nat. Genet.">
        <title>Extensive intraspecific gene order and gene structural variations between Mo17 and other maize genomes.</title>
        <authorList>
            <person name="Sun S."/>
            <person name="Zhou Y."/>
            <person name="Chen J."/>
            <person name="Shi J."/>
            <person name="Zhao H."/>
            <person name="Zhao H."/>
            <person name="Song W."/>
            <person name="Zhang M."/>
            <person name="Cui Y."/>
            <person name="Dong X."/>
            <person name="Liu H."/>
            <person name="Ma X."/>
            <person name="Jiao Y."/>
            <person name="Wang B."/>
            <person name="Wei X."/>
            <person name="Stein J.C."/>
            <person name="Glaubitz J.C."/>
            <person name="Lu F."/>
            <person name="Yu G."/>
            <person name="Liang C."/>
            <person name="Fengler K."/>
            <person name="Li B."/>
            <person name="Rafalski A."/>
            <person name="Schnable P.S."/>
            <person name="Ware D.H."/>
            <person name="Buckler E.S."/>
            <person name="Lai J."/>
        </authorList>
    </citation>
    <scope>NUCLEOTIDE SEQUENCE [LARGE SCALE GENOMIC DNA]</scope>
    <source>
        <strain evidence="8">cv. Missouri 17</strain>
        <tissue evidence="7">Seedling</tissue>
    </source>
</reference>
<sequence>MALHTVSPAAVSSLLRALSRSLPQRPVLMHATTEEIEAEKSFIEDQALLVCLQKEKMEKAIETVQANFNTVRTGRANPAMLDRIEVEYYRTLVNLKSIAQISTPDATSLLNQPYDKSSHRALNAPPLYHDSYKIANGGFQLAPNAKSLHLKPPLDTVVHHVAIQT</sequence>
<evidence type="ECO:0000313" key="7">
    <source>
        <dbReference type="EMBL" id="PWZ25751.1"/>
    </source>
</evidence>
<evidence type="ECO:0000256" key="4">
    <source>
        <dbReference type="ARBA" id="ARBA00022917"/>
    </source>
</evidence>
<dbReference type="AlphaFoldDB" id="A0A3L6F0F2"/>
<dbReference type="GO" id="GO:0006412">
    <property type="term" value="P:translation"/>
    <property type="evidence" value="ECO:0007669"/>
    <property type="project" value="UniProtKB-KW"/>
</dbReference>
<evidence type="ECO:0000256" key="2">
    <source>
        <dbReference type="ARBA" id="ARBA00005912"/>
    </source>
</evidence>
<comment type="caution">
    <text evidence="7">The sequence shown here is derived from an EMBL/GenBank/DDBJ whole genome shotgun (WGS) entry which is preliminary data.</text>
</comment>
<evidence type="ECO:0000259" key="6">
    <source>
        <dbReference type="Pfam" id="PF01765"/>
    </source>
</evidence>
<accession>A0A3L6F0F2</accession>
<dbReference type="InterPro" id="IPR002661">
    <property type="entry name" value="Ribosome_recyc_fac"/>
</dbReference>
<comment type="function">
    <text evidence="1">Responsible for the release of ribosomes from messenger RNA at the termination of chloroplastic protein biosynthesis.</text>
</comment>
<dbReference type="SUPFAM" id="SSF55194">
    <property type="entry name" value="Ribosome recycling factor, RRF"/>
    <property type="match status" value="1"/>
</dbReference>
<dbReference type="InterPro" id="IPR023584">
    <property type="entry name" value="Ribosome_recyc_fac_dom"/>
</dbReference>
<gene>
    <name evidence="7" type="primary">Os07g0570700_1</name>
    <name evidence="7" type="ORF">Zm00014a_028845</name>
</gene>
<evidence type="ECO:0000256" key="1">
    <source>
        <dbReference type="ARBA" id="ARBA00002952"/>
    </source>
</evidence>